<dbReference type="Proteomes" id="UP000688137">
    <property type="component" value="Unassembled WGS sequence"/>
</dbReference>
<comment type="caution">
    <text evidence="2">The sequence shown here is derived from an EMBL/GenBank/DDBJ whole genome shotgun (WGS) entry which is preliminary data.</text>
</comment>
<keyword evidence="1" id="KW-1133">Transmembrane helix</keyword>
<accession>A0A8S1NIU4</accession>
<evidence type="ECO:0000313" key="3">
    <source>
        <dbReference type="Proteomes" id="UP000688137"/>
    </source>
</evidence>
<proteinExistence type="predicted"/>
<evidence type="ECO:0008006" key="4">
    <source>
        <dbReference type="Google" id="ProtNLM"/>
    </source>
</evidence>
<dbReference type="EMBL" id="CAJJDM010000094">
    <property type="protein sequence ID" value="CAD8092708.1"/>
    <property type="molecule type" value="Genomic_DNA"/>
</dbReference>
<keyword evidence="3" id="KW-1185">Reference proteome</keyword>
<reference evidence="2" key="1">
    <citation type="submission" date="2021-01" db="EMBL/GenBank/DDBJ databases">
        <authorList>
            <consortium name="Genoscope - CEA"/>
            <person name="William W."/>
        </authorList>
    </citation>
    <scope>NUCLEOTIDE SEQUENCE</scope>
</reference>
<name>A0A8S1NIU4_PARPR</name>
<sequence>MMRGRKRTQTIHIIDNQVVSQKQKEIQFFIFIVWNIHYKSNKNTQTIQNRIFYFSLTIFKYVYIGYMFVNQLKMSNFSKNTYCFPTLKNYIFYEIIINKVQMNSQKIKYSVILLDFSMFLQNGHHFIHPCRVIEFKEANQTWINLIIHINTYK</sequence>
<protein>
    <recommendedName>
        <fullName evidence="4">Transmembrane protein</fullName>
    </recommendedName>
</protein>
<organism evidence="2 3">
    <name type="scientific">Paramecium primaurelia</name>
    <dbReference type="NCBI Taxonomy" id="5886"/>
    <lineage>
        <taxon>Eukaryota</taxon>
        <taxon>Sar</taxon>
        <taxon>Alveolata</taxon>
        <taxon>Ciliophora</taxon>
        <taxon>Intramacronucleata</taxon>
        <taxon>Oligohymenophorea</taxon>
        <taxon>Peniculida</taxon>
        <taxon>Parameciidae</taxon>
        <taxon>Paramecium</taxon>
    </lineage>
</organism>
<dbReference type="AlphaFoldDB" id="A0A8S1NIU4"/>
<keyword evidence="1" id="KW-0812">Transmembrane</keyword>
<evidence type="ECO:0000256" key="1">
    <source>
        <dbReference type="SAM" id="Phobius"/>
    </source>
</evidence>
<keyword evidence="1" id="KW-0472">Membrane</keyword>
<gene>
    <name evidence="2" type="ORF">PPRIM_AZ9-3.1.T0910088</name>
</gene>
<evidence type="ECO:0000313" key="2">
    <source>
        <dbReference type="EMBL" id="CAD8092708.1"/>
    </source>
</evidence>
<feature type="transmembrane region" description="Helical" evidence="1">
    <location>
        <begin position="51"/>
        <end position="69"/>
    </location>
</feature>